<organism evidence="1">
    <name type="scientific">Pectobacterium carotovorum</name>
    <name type="common">Erwinia carotovora</name>
    <dbReference type="NCBI Taxonomy" id="554"/>
    <lineage>
        <taxon>Bacteria</taxon>
        <taxon>Pseudomonadati</taxon>
        <taxon>Pseudomonadota</taxon>
        <taxon>Gammaproteobacteria</taxon>
        <taxon>Enterobacterales</taxon>
        <taxon>Pectobacteriaceae</taxon>
        <taxon>Pectobacterium</taxon>
    </lineage>
</organism>
<proteinExistence type="predicted"/>
<evidence type="ECO:0000313" key="1">
    <source>
        <dbReference type="EMBL" id="ALG88450.1"/>
    </source>
</evidence>
<reference evidence="1" key="2">
    <citation type="submission" date="2015-07" db="EMBL/GenBank/DDBJ databases">
        <authorList>
            <person name="Welte C."/>
            <person name="de Graaf R."/>
            <person name="van den Bosch T.J.M."/>
            <person name="Op den Camp H."/>
            <person name="van Dam N."/>
            <person name="Jetten M."/>
        </authorList>
    </citation>
    <scope>NUCLEOTIDE SEQUENCE</scope>
    <source>
        <plasmid evidence="1">Drgb2</plasmid>
    </source>
</reference>
<keyword evidence="1" id="KW-0614">Plasmid</keyword>
<protein>
    <submittedName>
        <fullName evidence="1">Regulator of sigma S factor FliZ</fullName>
    </submittedName>
</protein>
<reference evidence="1" key="1">
    <citation type="journal article" date="2015" name="Environ. Microbiol.">
        <title>Plasmids from the gut microbiome of cabbage root fly larvae encode SaxA that catalyses the conversion of the plant toxin 2-phenylethyl isothiocyanate.</title>
        <authorList>
            <person name="Welte C.U."/>
            <person name="de Graaf R.M."/>
            <person name="van den Bosch T.J."/>
            <person name="Op den Camp H.J."/>
            <person name="van Dam N.M."/>
            <person name="Jetten M.S."/>
        </authorList>
    </citation>
    <scope>NUCLEOTIDE SEQUENCE</scope>
    <source>
        <plasmid evidence="1">Drgb2</plasmid>
    </source>
</reference>
<name>A0A0N9NQV9_PECCA</name>
<geneLocation type="plasmid" evidence="1">
    <name>Drgb2</name>
</geneLocation>
<sequence length="183" mass="21330">MARKKSKIRTLRQYLTDFKREPHRCTCCQAKLNRVSLMLDGVAIHKEDISHLSQQLNDEEWHVLQTTRLKVLCRFCRELYTPPLPVFFDLVGFQQYLLVDLSMKPSSVREYVLRLRRIDTLLVTLNIDMPRLNVAQIKGILAERYSKQSFNNAGPALNQYADYVTECLASDMAAEKAYFNVRV</sequence>
<dbReference type="EMBL" id="KT351733">
    <property type="protein sequence ID" value="ALG88450.1"/>
    <property type="molecule type" value="Genomic_DNA"/>
</dbReference>
<accession>A0A0N9NQV9</accession>
<dbReference type="AlphaFoldDB" id="A0A0N9NQV9"/>